<proteinExistence type="predicted"/>
<name>A0A1H2R0T1_9FLAO</name>
<dbReference type="Pfam" id="PF04784">
    <property type="entry name" value="DUF547"/>
    <property type="match status" value="1"/>
</dbReference>
<dbReference type="Proteomes" id="UP000198569">
    <property type="component" value="Unassembled WGS sequence"/>
</dbReference>
<dbReference type="AlphaFoldDB" id="A0A1H2R0T1"/>
<dbReference type="EMBL" id="FNMV01000001">
    <property type="protein sequence ID" value="SDW13076.1"/>
    <property type="molecule type" value="Genomic_DNA"/>
</dbReference>
<dbReference type="RefSeq" id="WP_091428787.1">
    <property type="nucleotide sequence ID" value="NZ_FNMV01000001.1"/>
</dbReference>
<evidence type="ECO:0000313" key="2">
    <source>
        <dbReference type="EMBL" id="SDW13076.1"/>
    </source>
</evidence>
<dbReference type="InterPro" id="IPR006869">
    <property type="entry name" value="DUF547"/>
</dbReference>
<reference evidence="3" key="1">
    <citation type="submission" date="2016-10" db="EMBL/GenBank/DDBJ databases">
        <authorList>
            <person name="Varghese N."/>
            <person name="Submissions S."/>
        </authorList>
    </citation>
    <scope>NUCLEOTIDE SEQUENCE [LARGE SCALE GENOMIC DNA]</scope>
    <source>
        <strain evidence="3">DSM 15718</strain>
    </source>
</reference>
<feature type="domain" description="DUF547" evidence="1">
    <location>
        <begin position="45"/>
        <end position="129"/>
    </location>
</feature>
<dbReference type="OrthoDB" id="526867at2"/>
<dbReference type="STRING" id="229203.SAMN05444338_101307"/>
<evidence type="ECO:0000259" key="1">
    <source>
        <dbReference type="Pfam" id="PF04784"/>
    </source>
</evidence>
<sequence>MVNFPIQLSESILLYAQLGQDSSSLRRELYFIKEHKLELYLNTDQLKCIFWVNIYNAYSIIIASEASRSEEAYKTKRIKVAHNSFSLNDIEYKILRINSRNPVYKFIDNLFCCSYIRKLAVKEVDYRLQSMLDRTPLSNGLSDN</sequence>
<keyword evidence="3" id="KW-1185">Reference proteome</keyword>
<accession>A0A1H2R0T1</accession>
<organism evidence="2 3">
    <name type="scientific">Flavobacterium degerlachei</name>
    <dbReference type="NCBI Taxonomy" id="229203"/>
    <lineage>
        <taxon>Bacteria</taxon>
        <taxon>Pseudomonadati</taxon>
        <taxon>Bacteroidota</taxon>
        <taxon>Flavobacteriia</taxon>
        <taxon>Flavobacteriales</taxon>
        <taxon>Flavobacteriaceae</taxon>
        <taxon>Flavobacterium</taxon>
    </lineage>
</organism>
<gene>
    <name evidence="2" type="ORF">SAMN05444338_101307</name>
</gene>
<protein>
    <recommendedName>
        <fullName evidence="1">DUF547 domain-containing protein</fullName>
    </recommendedName>
</protein>
<evidence type="ECO:0000313" key="3">
    <source>
        <dbReference type="Proteomes" id="UP000198569"/>
    </source>
</evidence>